<evidence type="ECO:0000256" key="3">
    <source>
        <dbReference type="ARBA" id="ARBA00022989"/>
    </source>
</evidence>
<dbReference type="RefSeq" id="WP_381424726.1">
    <property type="nucleotide sequence ID" value="NZ_JBHSDH010000013.1"/>
</dbReference>
<keyword evidence="2 5" id="KW-0812">Transmembrane</keyword>
<evidence type="ECO:0000259" key="6">
    <source>
        <dbReference type="Pfam" id="PF12698"/>
    </source>
</evidence>
<evidence type="ECO:0000313" key="8">
    <source>
        <dbReference type="Proteomes" id="UP001595887"/>
    </source>
</evidence>
<keyword evidence="4 5" id="KW-0472">Membrane</keyword>
<proteinExistence type="predicted"/>
<evidence type="ECO:0000256" key="1">
    <source>
        <dbReference type="ARBA" id="ARBA00004141"/>
    </source>
</evidence>
<evidence type="ECO:0000313" key="7">
    <source>
        <dbReference type="EMBL" id="MFC4293301.1"/>
    </source>
</evidence>
<reference evidence="8" key="1">
    <citation type="journal article" date="2019" name="Int. J. Syst. Evol. Microbiol.">
        <title>The Global Catalogue of Microorganisms (GCM) 10K type strain sequencing project: providing services to taxonomists for standard genome sequencing and annotation.</title>
        <authorList>
            <consortium name="The Broad Institute Genomics Platform"/>
            <consortium name="The Broad Institute Genome Sequencing Center for Infectious Disease"/>
            <person name="Wu L."/>
            <person name="Ma J."/>
        </authorList>
    </citation>
    <scope>NUCLEOTIDE SEQUENCE [LARGE SCALE GENOMIC DNA]</scope>
    <source>
        <strain evidence="8">CECT 8531</strain>
    </source>
</reference>
<feature type="transmembrane region" description="Helical" evidence="5">
    <location>
        <begin position="184"/>
        <end position="202"/>
    </location>
</feature>
<dbReference type="Pfam" id="PF12698">
    <property type="entry name" value="ABC2_membrane_3"/>
    <property type="match status" value="1"/>
</dbReference>
<dbReference type="InterPro" id="IPR013525">
    <property type="entry name" value="ABC2_TM"/>
</dbReference>
<feature type="domain" description="ABC-2 type transporter transmembrane" evidence="6">
    <location>
        <begin position="71"/>
        <end position="374"/>
    </location>
</feature>
<evidence type="ECO:0000256" key="5">
    <source>
        <dbReference type="SAM" id="Phobius"/>
    </source>
</evidence>
<comment type="subcellular location">
    <subcellularLocation>
        <location evidence="1">Membrane</location>
        <topology evidence="1">Multi-pass membrane protein</topology>
    </subcellularLocation>
</comment>
<evidence type="ECO:0000256" key="4">
    <source>
        <dbReference type="ARBA" id="ARBA00023136"/>
    </source>
</evidence>
<name>A0ABV8RIW1_9SPHN</name>
<feature type="transmembrane region" description="Helical" evidence="5">
    <location>
        <begin position="223"/>
        <end position="242"/>
    </location>
</feature>
<keyword evidence="3 5" id="KW-1133">Transmembrane helix</keyword>
<dbReference type="PANTHER" id="PTHR43471">
    <property type="entry name" value="ABC TRANSPORTER PERMEASE"/>
    <property type="match status" value="1"/>
</dbReference>
<feature type="transmembrane region" description="Helical" evidence="5">
    <location>
        <begin position="306"/>
        <end position="323"/>
    </location>
</feature>
<evidence type="ECO:0000256" key="2">
    <source>
        <dbReference type="ARBA" id="ARBA00022692"/>
    </source>
</evidence>
<feature type="transmembrane region" description="Helical" evidence="5">
    <location>
        <begin position="20"/>
        <end position="45"/>
    </location>
</feature>
<gene>
    <name evidence="7" type="ORF">ACFOWX_12830</name>
</gene>
<accession>A0ABV8RIW1</accession>
<dbReference type="Proteomes" id="UP001595887">
    <property type="component" value="Unassembled WGS sequence"/>
</dbReference>
<keyword evidence="8" id="KW-1185">Reference proteome</keyword>
<dbReference type="PANTHER" id="PTHR43471:SF3">
    <property type="entry name" value="ABC TRANSPORTER PERMEASE PROTEIN NATB"/>
    <property type="match status" value="1"/>
</dbReference>
<feature type="transmembrane region" description="Helical" evidence="5">
    <location>
        <begin position="358"/>
        <end position="382"/>
    </location>
</feature>
<protein>
    <submittedName>
        <fullName evidence="7">ABC transporter permease</fullName>
    </submittedName>
</protein>
<comment type="caution">
    <text evidence="7">The sequence shown here is derived from an EMBL/GenBank/DDBJ whole genome shotgun (WGS) entry which is preliminary data.</text>
</comment>
<organism evidence="7 8">
    <name type="scientific">Sphingorhabdus arenilitoris</name>
    <dbReference type="NCBI Taxonomy" id="1490041"/>
    <lineage>
        <taxon>Bacteria</taxon>
        <taxon>Pseudomonadati</taxon>
        <taxon>Pseudomonadota</taxon>
        <taxon>Alphaproteobacteria</taxon>
        <taxon>Sphingomonadales</taxon>
        <taxon>Sphingomonadaceae</taxon>
        <taxon>Sphingorhabdus</taxon>
    </lineage>
</organism>
<sequence>MKEIIRAAFVIGRRDLTAIIFSKAFILFLLGPLFPVIVAVAAGSLGGQIARDSDKPIVGVLMQADEAAKLVTVRDDLSQQLGDGWYPELKAIGAPDGAGAKSPREYLSDTKNNLVAVVSGTLEKPIITATKTEADRHDDEIASLVSYAVTGKSTQMPKPQIEIIEKSASGAKKSQQVTGQLAQVIMYFLTVLLTGMVLSNLVEEKSNKIIEILAASIPIESVFIGKLFAMLVMSLIGLTIWIGAGLGLFSLFASGVPMAAIPAPAVGWPIFLTLGVIYFTMTYLMLGALFLGIGAMAATVREVQTLSMPVTMVQLIIFFFAAYTVTQLGKPIEQAAAIFPFSSPFAMIARAAQVPTLWHHAIAVIGQIFFTIALLRIGVILFKRNVMKSGSGGKVKEEGTRRKLFGLIPMGR</sequence>
<dbReference type="EMBL" id="JBHSDH010000013">
    <property type="protein sequence ID" value="MFC4293301.1"/>
    <property type="molecule type" value="Genomic_DNA"/>
</dbReference>